<keyword evidence="2" id="KW-1185">Reference proteome</keyword>
<proteinExistence type="predicted"/>
<gene>
    <name evidence="1" type="ORF">SAMN05216577_11095</name>
</gene>
<dbReference type="EMBL" id="FOLS01000010">
    <property type="protein sequence ID" value="SFC76779.1"/>
    <property type="molecule type" value="Genomic_DNA"/>
</dbReference>
<dbReference type="Proteomes" id="UP000183385">
    <property type="component" value="Unassembled WGS sequence"/>
</dbReference>
<dbReference type="AlphaFoldDB" id="A0AAQ1HMB0"/>
<evidence type="ECO:0000313" key="1">
    <source>
        <dbReference type="EMBL" id="SFC76779.1"/>
    </source>
</evidence>
<organism evidence="1 2">
    <name type="scientific">Pseudomonas citronellolis</name>
    <dbReference type="NCBI Taxonomy" id="53408"/>
    <lineage>
        <taxon>Bacteria</taxon>
        <taxon>Pseudomonadati</taxon>
        <taxon>Pseudomonadota</taxon>
        <taxon>Gammaproteobacteria</taxon>
        <taxon>Pseudomonadales</taxon>
        <taxon>Pseudomonadaceae</taxon>
        <taxon>Pseudomonas</taxon>
    </lineage>
</organism>
<name>A0AAQ1HMB0_9PSED</name>
<sequence>MHVKQIDVSRPLDEVLAELKTSLDGNLRDRLELDARRLTYMGLLHRLVNFAGSEANAPTVLLVNCTDITLKQLRRIRRNQGKALEYLTVYTIPALSDGSEVSA</sequence>
<accession>A0AAQ1HMB0</accession>
<reference evidence="1 2" key="1">
    <citation type="submission" date="2016-10" db="EMBL/GenBank/DDBJ databases">
        <authorList>
            <person name="Varghese N."/>
            <person name="Submissions S."/>
        </authorList>
    </citation>
    <scope>NUCLEOTIDE SEQUENCE [LARGE SCALE GENOMIC DNA]</scope>
    <source>
        <strain evidence="1 2">LMG 18378</strain>
    </source>
</reference>
<dbReference type="RefSeq" id="WP_074980268.1">
    <property type="nucleotide sequence ID" value="NZ_FOLS01000010.1"/>
</dbReference>
<comment type="caution">
    <text evidence="1">The sequence shown here is derived from an EMBL/GenBank/DDBJ whole genome shotgun (WGS) entry which is preliminary data.</text>
</comment>
<evidence type="ECO:0000313" key="2">
    <source>
        <dbReference type="Proteomes" id="UP000183385"/>
    </source>
</evidence>
<protein>
    <submittedName>
        <fullName evidence="1">Uncharacterized protein</fullName>
    </submittedName>
</protein>